<dbReference type="InParanoid" id="A0A369KDH6"/>
<dbReference type="AlphaFoldDB" id="A0A369KDH6"/>
<organism evidence="3 4">
    <name type="scientific">Hypsizygus marmoreus</name>
    <name type="common">White beech mushroom</name>
    <name type="synonym">Agaricus marmoreus</name>
    <dbReference type="NCBI Taxonomy" id="39966"/>
    <lineage>
        <taxon>Eukaryota</taxon>
        <taxon>Fungi</taxon>
        <taxon>Dikarya</taxon>
        <taxon>Basidiomycota</taxon>
        <taxon>Agaricomycotina</taxon>
        <taxon>Agaricomycetes</taxon>
        <taxon>Agaricomycetidae</taxon>
        <taxon>Agaricales</taxon>
        <taxon>Tricholomatineae</taxon>
        <taxon>Lyophyllaceae</taxon>
        <taxon>Hypsizygus</taxon>
    </lineage>
</organism>
<proteinExistence type="predicted"/>
<accession>A0A369KDH6</accession>
<comment type="caution">
    <text evidence="3">The sequence shown here is derived from an EMBL/GenBank/DDBJ whole genome shotgun (WGS) entry which is preliminary data.</text>
</comment>
<keyword evidence="4" id="KW-1185">Reference proteome</keyword>
<feature type="transmembrane region" description="Helical" evidence="1">
    <location>
        <begin position="114"/>
        <end position="133"/>
    </location>
</feature>
<feature type="signal peptide" evidence="2">
    <location>
        <begin position="1"/>
        <end position="22"/>
    </location>
</feature>
<name>A0A369KDH6_HYPMA</name>
<reference evidence="3" key="1">
    <citation type="submission" date="2018-04" db="EMBL/GenBank/DDBJ databases">
        <title>Whole genome sequencing of Hypsizygus marmoreus.</title>
        <authorList>
            <person name="Choi I.-G."/>
            <person name="Min B."/>
            <person name="Kim J.-G."/>
            <person name="Kim S."/>
            <person name="Oh Y.-L."/>
            <person name="Kong W.-S."/>
            <person name="Park H."/>
            <person name="Jeong J."/>
            <person name="Song E.-S."/>
        </authorList>
    </citation>
    <scope>NUCLEOTIDE SEQUENCE [LARGE SCALE GENOMIC DNA]</scope>
    <source>
        <strain evidence="3">51987-8</strain>
    </source>
</reference>
<protein>
    <submittedName>
        <fullName evidence="3">Uncharacterized protein</fullName>
    </submittedName>
</protein>
<evidence type="ECO:0000313" key="4">
    <source>
        <dbReference type="Proteomes" id="UP000076154"/>
    </source>
</evidence>
<feature type="transmembrane region" description="Helical" evidence="1">
    <location>
        <begin position="82"/>
        <end position="102"/>
    </location>
</feature>
<keyword evidence="1" id="KW-0472">Membrane</keyword>
<evidence type="ECO:0000256" key="1">
    <source>
        <dbReference type="SAM" id="Phobius"/>
    </source>
</evidence>
<dbReference type="EMBL" id="LUEZ02000004">
    <property type="protein sequence ID" value="RDB30725.1"/>
    <property type="molecule type" value="Genomic_DNA"/>
</dbReference>
<sequence length="225" mass="25537">MPSLVYCAVFAWLWLVWDSVRLFPCEYENIWSTLFYQTPRIGLLLSVLWAIERAVIVYTGVNSVLTFRYDSTCLVDRIPHSVFFMTAVVVFVQLTIWGMTLLKGYTISSRSNPIIRLVVRDGAIVFAFVRLCAYSDAQYVRRLHIPTFQPSLSYSLSRSRDSSQTDKRISQGCRVILNIQSLKVEESQPTAENGMGTWCLETTFDALDDVSTRWSQPSDSGGSAT</sequence>
<gene>
    <name evidence="3" type="ORF">Hypma_005947</name>
</gene>
<keyword evidence="1" id="KW-1133">Transmembrane helix</keyword>
<dbReference type="Proteomes" id="UP000076154">
    <property type="component" value="Unassembled WGS sequence"/>
</dbReference>
<dbReference type="OrthoDB" id="3020506at2759"/>
<evidence type="ECO:0000313" key="3">
    <source>
        <dbReference type="EMBL" id="RDB30725.1"/>
    </source>
</evidence>
<keyword evidence="2" id="KW-0732">Signal</keyword>
<feature type="chain" id="PRO_5016883953" evidence="2">
    <location>
        <begin position="23"/>
        <end position="225"/>
    </location>
</feature>
<feature type="transmembrane region" description="Helical" evidence="1">
    <location>
        <begin position="41"/>
        <end position="61"/>
    </location>
</feature>
<keyword evidence="1" id="KW-0812">Transmembrane</keyword>
<evidence type="ECO:0000256" key="2">
    <source>
        <dbReference type="SAM" id="SignalP"/>
    </source>
</evidence>